<protein>
    <submittedName>
        <fullName evidence="1">Uncharacterized protein</fullName>
    </submittedName>
</protein>
<accession>A0ABM7ZD46</accession>
<evidence type="ECO:0000313" key="1">
    <source>
        <dbReference type="EMBL" id="BDL42618.1"/>
    </source>
</evidence>
<proteinExistence type="predicted"/>
<sequence>MEDSKGKTAPDMKVPDMKCHFLTSDDKSVLIVEALGWMPSAGAQWVKMNGEVSFAVSRVEAEADPVTVKLVEGASSPLVLKGGGLGKDGSAEDVEARIVVSEYRDALPAEAEWRRGKKLLRLEVEADVPLSIRGMELQTTDGIPLAVSEDWECGRLGGSWDINPVEEGELRVLVRHSQNLRRCKALMDSRMSLAGLVREGNGKDPVEERPEKPPVTNAACIRAAKGERPATAELAGFLLGSDEIFADAADQRQMVFFIEAKTKAPAVFGRRCDLKEQSLEVTDSTGRTLAPAVFDLYHLSHWRGRGGNGVIGVDGKCLSLASPGAEWLRVRGTLRLPVAAMQESPVYELPLMERAELQFPVPGAENTGEGERDVADAGEAPFCRLKLQDVKELKKGVIAVSVFLEVEGAPFDLERFELVDGKGRIWENAGPEKRANLITWGSQEKKQSWYQNFEIRNAEDVKSLRIRMKYRTGVKMVDVPVDDMIGLGGPVPQKTGRKMP</sequence>
<keyword evidence="2" id="KW-1185">Reference proteome</keyword>
<name>A0ABM7ZD46_9BACT</name>
<dbReference type="Proteomes" id="UP001062263">
    <property type="component" value="Chromosome"/>
</dbReference>
<gene>
    <name evidence="1" type="ORF">Abiwalacus_01920</name>
</gene>
<organism evidence="1 2">
    <name type="scientific">Akkermansia biwaensis</name>
    <dbReference type="NCBI Taxonomy" id="2946555"/>
    <lineage>
        <taxon>Bacteria</taxon>
        <taxon>Pseudomonadati</taxon>
        <taxon>Verrucomicrobiota</taxon>
        <taxon>Verrucomicrobiia</taxon>
        <taxon>Verrucomicrobiales</taxon>
        <taxon>Akkermansiaceae</taxon>
        <taxon>Akkermansia</taxon>
    </lineage>
</organism>
<evidence type="ECO:0000313" key="2">
    <source>
        <dbReference type="Proteomes" id="UP001062263"/>
    </source>
</evidence>
<reference evidence="1" key="1">
    <citation type="submission" date="2022-06" db="EMBL/GenBank/DDBJ databases">
        <title>Akkermansia biwalacus sp. nov., an anaerobic mucin-degrading bacterium isolated from human intestine.</title>
        <authorList>
            <person name="Kobayashi Y."/>
            <person name="Inoue S."/>
            <person name="Kawahara T."/>
            <person name="Kohda N."/>
        </authorList>
    </citation>
    <scope>NUCLEOTIDE SEQUENCE</scope>
    <source>
        <strain evidence="1">WON2089</strain>
    </source>
</reference>
<dbReference type="EMBL" id="AP025943">
    <property type="protein sequence ID" value="BDL42618.1"/>
    <property type="molecule type" value="Genomic_DNA"/>
</dbReference>